<proteinExistence type="predicted"/>
<reference evidence="2 3" key="1">
    <citation type="journal article" date="2012" name="BMC Genomics">
        <title>Comparative genomics of bacteria in the genus Providencia isolated from wild Drosophila melanogaster.</title>
        <authorList>
            <person name="Galac M.R."/>
            <person name="Lazzaro B.P."/>
        </authorList>
    </citation>
    <scope>NUCLEOTIDE SEQUENCE [LARGE SCALE GENOMIC DNA]</scope>
    <source>
        <strain evidence="2 3">DSM 19967</strain>
    </source>
</reference>
<name>K8WDA8_9GAMM</name>
<accession>K8WDA8</accession>
<dbReference type="Pfam" id="PF04316">
    <property type="entry name" value="FlgM"/>
    <property type="match status" value="1"/>
</dbReference>
<dbReference type="OrthoDB" id="7062942at2"/>
<dbReference type="Proteomes" id="UP000010290">
    <property type="component" value="Chromosome"/>
</dbReference>
<protein>
    <submittedName>
        <fullName evidence="2">Anti-sigma28 factor FlgM</fullName>
    </submittedName>
</protein>
<gene>
    <name evidence="2" type="ORF">OO7_07559</name>
</gene>
<dbReference type="PATRIC" id="fig|1141660.3.peg.1515"/>
<dbReference type="AlphaFoldDB" id="K8WDA8"/>
<dbReference type="RefSeq" id="WP_008915348.1">
    <property type="nucleotide sequence ID" value="NZ_CM001773.1"/>
</dbReference>
<sequence length="102" mass="11603">MTIKQTLIIPMPTKQAKCEKQETAISLSNQEISATQNPKEILFSLSEVHKKLLQPQPSDINMDKIIQLKKAIQCNTLHIESTKIAKNIVVSSHEYIQLIHKK</sequence>
<dbReference type="SUPFAM" id="SSF101498">
    <property type="entry name" value="Anti-sigma factor FlgM"/>
    <property type="match status" value="1"/>
</dbReference>
<dbReference type="InterPro" id="IPR031316">
    <property type="entry name" value="FlgM_C"/>
</dbReference>
<keyword evidence="3" id="KW-1185">Reference proteome</keyword>
<comment type="caution">
    <text evidence="2">The sequence shown here is derived from an EMBL/GenBank/DDBJ whole genome shotgun (WGS) entry which is preliminary data.</text>
</comment>
<evidence type="ECO:0000259" key="1">
    <source>
        <dbReference type="Pfam" id="PF04316"/>
    </source>
</evidence>
<evidence type="ECO:0000313" key="3">
    <source>
        <dbReference type="Proteomes" id="UP000010290"/>
    </source>
</evidence>
<evidence type="ECO:0000313" key="2">
    <source>
        <dbReference type="EMBL" id="EKT58554.1"/>
    </source>
</evidence>
<dbReference type="InterPro" id="IPR035890">
    <property type="entry name" value="Anti-sigma-28_factor_FlgM_sf"/>
</dbReference>
<dbReference type="EMBL" id="AKKN01000007">
    <property type="protein sequence ID" value="EKT58554.1"/>
    <property type="molecule type" value="Genomic_DNA"/>
</dbReference>
<dbReference type="HOGENOM" id="CLU_149304_2_2_6"/>
<feature type="domain" description="Anti-sigma-28 factor FlgM C-terminal" evidence="1">
    <location>
        <begin position="49"/>
        <end position="89"/>
    </location>
</feature>
<organism evidence="2 3">
    <name type="scientific">Providencia sneebia DSM 19967</name>
    <dbReference type="NCBI Taxonomy" id="1141660"/>
    <lineage>
        <taxon>Bacteria</taxon>
        <taxon>Pseudomonadati</taxon>
        <taxon>Pseudomonadota</taxon>
        <taxon>Gammaproteobacteria</taxon>
        <taxon>Enterobacterales</taxon>
        <taxon>Morganellaceae</taxon>
        <taxon>Providencia</taxon>
    </lineage>
</organism>